<dbReference type="GO" id="GO:0003677">
    <property type="term" value="F:DNA binding"/>
    <property type="evidence" value="ECO:0007669"/>
    <property type="project" value="InterPro"/>
</dbReference>
<evidence type="ECO:0000259" key="6">
    <source>
        <dbReference type="Pfam" id="PF04542"/>
    </source>
</evidence>
<accession>A0A4T2BPG5</accession>
<reference evidence="8 9" key="1">
    <citation type="journal article" date="2019" name="Microorganisms">
        <title>Systematic Affiliation and Genome Analysis of Subtercola vilae DB165(T) with Particular Emphasis on Cold Adaptation of an Isolate from a High-Altitude Cold Volcano Lake.</title>
        <authorList>
            <person name="Villalobos A.S."/>
            <person name="Wiese J."/>
            <person name="Imhoff J.F."/>
            <person name="Dorador C."/>
            <person name="Keller A."/>
            <person name="Hentschel U."/>
        </authorList>
    </citation>
    <scope>NUCLEOTIDE SEQUENCE [LARGE SCALE GENOMIC DNA]</scope>
    <source>
        <strain evidence="8 9">DB165</strain>
    </source>
</reference>
<comment type="subunit">
    <text evidence="2">Interacts transiently with the RNA polymerase catalytic core formed by RpoA, RpoB, RpoC and RpoZ (2 alpha, 1 beta, 1 beta' and 1 omega subunit) to form the RNA polymerase holoenzyme that can initiate transcription.</text>
</comment>
<sequence length="288" mass="30657">MEPAQSFELERPRLTAIAARLLGDRHEAEDIVQKAWLRWSEASTEVISLPAWLTTVTTRLCLDRLRARIPLPAETLDAVAAGHDDPATTAERAESVGQALHIVMARLTPNERVAFVLADTFGFDFVSIGEILDRSAAATRQLASRARNKVASAEPDGPASDAQVVDAFMAAARGGDLERLLSLLAPDAEVSADATAILAGTPSSIRGRAAVAEFFNGSARAALAVFIDGRAGAAWFQKGTAKVAFDFTVVEHEVQGIVFRAAPATLLQVVPRKATLPRSPDTNSPSHS</sequence>
<dbReference type="Gene3D" id="1.10.10.10">
    <property type="entry name" value="Winged helix-like DNA-binding domain superfamily/Winged helix DNA-binding domain"/>
    <property type="match status" value="1"/>
</dbReference>
<keyword evidence="5" id="KW-0804">Transcription</keyword>
<dbReference type="InterPro" id="IPR036388">
    <property type="entry name" value="WH-like_DNA-bd_sf"/>
</dbReference>
<dbReference type="RefSeq" id="WP_136643173.1">
    <property type="nucleotide sequence ID" value="NZ_QYRT01000037.1"/>
</dbReference>
<dbReference type="GO" id="GO:0016987">
    <property type="term" value="F:sigma factor activity"/>
    <property type="evidence" value="ECO:0007669"/>
    <property type="project" value="UniProtKB-KW"/>
</dbReference>
<dbReference type="InterPro" id="IPR013325">
    <property type="entry name" value="RNA_pol_sigma_r2"/>
</dbReference>
<dbReference type="SUPFAM" id="SSF54427">
    <property type="entry name" value="NTF2-like"/>
    <property type="match status" value="1"/>
</dbReference>
<dbReference type="AlphaFoldDB" id="A0A4T2BPG5"/>
<dbReference type="InterPro" id="IPR007627">
    <property type="entry name" value="RNA_pol_sigma70_r2"/>
</dbReference>
<dbReference type="Pfam" id="PF08281">
    <property type="entry name" value="Sigma70_r4_2"/>
    <property type="match status" value="1"/>
</dbReference>
<gene>
    <name evidence="8" type="ORF">D4765_15285</name>
</gene>
<name>A0A4T2BPG5_9MICO</name>
<dbReference type="Gene3D" id="1.10.1740.10">
    <property type="match status" value="1"/>
</dbReference>
<evidence type="ECO:0000256" key="4">
    <source>
        <dbReference type="ARBA" id="ARBA00023082"/>
    </source>
</evidence>
<keyword evidence="4" id="KW-0731">Sigma factor</keyword>
<organism evidence="8 9">
    <name type="scientific">Subtercola vilae</name>
    <dbReference type="NCBI Taxonomy" id="2056433"/>
    <lineage>
        <taxon>Bacteria</taxon>
        <taxon>Bacillati</taxon>
        <taxon>Actinomycetota</taxon>
        <taxon>Actinomycetes</taxon>
        <taxon>Micrococcales</taxon>
        <taxon>Microbacteriaceae</taxon>
        <taxon>Subtercola</taxon>
    </lineage>
</organism>
<dbReference type="OrthoDB" id="3211555at2"/>
<evidence type="ECO:0000256" key="1">
    <source>
        <dbReference type="ARBA" id="ARBA00010641"/>
    </source>
</evidence>
<dbReference type="InterPro" id="IPR052704">
    <property type="entry name" value="ECF_Sigma-70_Domain"/>
</dbReference>
<evidence type="ECO:0000256" key="3">
    <source>
        <dbReference type="ARBA" id="ARBA00023015"/>
    </source>
</evidence>
<keyword evidence="3" id="KW-0805">Transcription regulation</keyword>
<dbReference type="InterPro" id="IPR032710">
    <property type="entry name" value="NTF2-like_dom_sf"/>
</dbReference>
<dbReference type="EMBL" id="QYRT01000037">
    <property type="protein sequence ID" value="TIH33100.1"/>
    <property type="molecule type" value="Genomic_DNA"/>
</dbReference>
<dbReference type="InterPro" id="IPR013249">
    <property type="entry name" value="RNA_pol_sigma70_r4_t2"/>
</dbReference>
<protein>
    <submittedName>
        <fullName evidence="8">Sigma-70 family RNA polymerase sigma factor</fullName>
    </submittedName>
</protein>
<feature type="domain" description="RNA polymerase sigma-70 region 2" evidence="6">
    <location>
        <begin position="8"/>
        <end position="67"/>
    </location>
</feature>
<comment type="similarity">
    <text evidence="1">Belongs to the sigma-70 factor family. ECF subfamily.</text>
</comment>
<dbReference type="PANTHER" id="PTHR30173">
    <property type="entry name" value="SIGMA 19 FACTOR"/>
    <property type="match status" value="1"/>
</dbReference>
<evidence type="ECO:0000259" key="7">
    <source>
        <dbReference type="Pfam" id="PF08281"/>
    </source>
</evidence>
<dbReference type="InterPro" id="IPR013324">
    <property type="entry name" value="RNA_pol_sigma_r3/r4-like"/>
</dbReference>
<evidence type="ECO:0000256" key="2">
    <source>
        <dbReference type="ARBA" id="ARBA00011344"/>
    </source>
</evidence>
<dbReference type="GO" id="GO:0006352">
    <property type="term" value="P:DNA-templated transcription initiation"/>
    <property type="evidence" value="ECO:0007669"/>
    <property type="project" value="InterPro"/>
</dbReference>
<keyword evidence="9" id="KW-1185">Reference proteome</keyword>
<dbReference type="PANTHER" id="PTHR30173:SF43">
    <property type="entry name" value="ECF RNA POLYMERASE SIGMA FACTOR SIGI-RELATED"/>
    <property type="match status" value="1"/>
</dbReference>
<dbReference type="Proteomes" id="UP000306192">
    <property type="component" value="Unassembled WGS sequence"/>
</dbReference>
<proteinExistence type="inferred from homology"/>
<dbReference type="NCBIfam" id="TIGR02937">
    <property type="entry name" value="sigma70-ECF"/>
    <property type="match status" value="1"/>
</dbReference>
<evidence type="ECO:0000313" key="8">
    <source>
        <dbReference type="EMBL" id="TIH33100.1"/>
    </source>
</evidence>
<evidence type="ECO:0000256" key="5">
    <source>
        <dbReference type="ARBA" id="ARBA00023163"/>
    </source>
</evidence>
<feature type="domain" description="RNA polymerase sigma factor 70 region 4 type 2" evidence="7">
    <location>
        <begin position="103"/>
        <end position="149"/>
    </location>
</feature>
<dbReference type="SUPFAM" id="SSF88659">
    <property type="entry name" value="Sigma3 and sigma4 domains of RNA polymerase sigma factors"/>
    <property type="match status" value="1"/>
</dbReference>
<dbReference type="SUPFAM" id="SSF88946">
    <property type="entry name" value="Sigma2 domain of RNA polymerase sigma factors"/>
    <property type="match status" value="1"/>
</dbReference>
<comment type="caution">
    <text evidence="8">The sequence shown here is derived from an EMBL/GenBank/DDBJ whole genome shotgun (WGS) entry which is preliminary data.</text>
</comment>
<dbReference type="Gene3D" id="3.10.450.50">
    <property type="match status" value="1"/>
</dbReference>
<dbReference type="Pfam" id="PF04542">
    <property type="entry name" value="Sigma70_r2"/>
    <property type="match status" value="1"/>
</dbReference>
<evidence type="ECO:0000313" key="9">
    <source>
        <dbReference type="Proteomes" id="UP000306192"/>
    </source>
</evidence>
<dbReference type="InterPro" id="IPR014284">
    <property type="entry name" value="RNA_pol_sigma-70_dom"/>
</dbReference>